<feature type="domain" description="Amino acid transporter transmembrane" evidence="7">
    <location>
        <begin position="59"/>
        <end position="470"/>
    </location>
</feature>
<keyword evidence="4 6" id="KW-1133">Transmembrane helix</keyword>
<evidence type="ECO:0000256" key="2">
    <source>
        <dbReference type="ARBA" id="ARBA00008066"/>
    </source>
</evidence>
<evidence type="ECO:0000256" key="1">
    <source>
        <dbReference type="ARBA" id="ARBA00004141"/>
    </source>
</evidence>
<evidence type="ECO:0000256" key="3">
    <source>
        <dbReference type="ARBA" id="ARBA00022692"/>
    </source>
</evidence>
<evidence type="ECO:0000259" key="7">
    <source>
        <dbReference type="Pfam" id="PF01490"/>
    </source>
</evidence>
<dbReference type="InterPro" id="IPR013057">
    <property type="entry name" value="AA_transpt_TM"/>
</dbReference>
<feature type="transmembrane region" description="Helical" evidence="6">
    <location>
        <begin position="445"/>
        <end position="468"/>
    </location>
</feature>
<dbReference type="PANTHER" id="PTHR22950">
    <property type="entry name" value="AMINO ACID TRANSPORTER"/>
    <property type="match status" value="1"/>
</dbReference>
<dbReference type="AlphaFoldDB" id="A0A9W4J838"/>
<feature type="transmembrane region" description="Helical" evidence="6">
    <location>
        <begin position="381"/>
        <end position="400"/>
    </location>
</feature>
<organism evidence="8 9">
    <name type="scientific">Penicillium salamii</name>
    <dbReference type="NCBI Taxonomy" id="1612424"/>
    <lineage>
        <taxon>Eukaryota</taxon>
        <taxon>Fungi</taxon>
        <taxon>Dikarya</taxon>
        <taxon>Ascomycota</taxon>
        <taxon>Pezizomycotina</taxon>
        <taxon>Eurotiomycetes</taxon>
        <taxon>Eurotiomycetidae</taxon>
        <taxon>Eurotiales</taxon>
        <taxon>Aspergillaceae</taxon>
        <taxon>Penicillium</taxon>
    </lineage>
</organism>
<comment type="similarity">
    <text evidence="2">Belongs to the amino acid/polyamine transporter 2 family.</text>
</comment>
<accession>A0A9W4J838</accession>
<dbReference type="Pfam" id="PF01490">
    <property type="entry name" value="Aa_trans"/>
    <property type="match status" value="1"/>
</dbReference>
<evidence type="ECO:0000256" key="6">
    <source>
        <dbReference type="SAM" id="Phobius"/>
    </source>
</evidence>
<evidence type="ECO:0000313" key="8">
    <source>
        <dbReference type="EMBL" id="CAG8377721.1"/>
    </source>
</evidence>
<comment type="subcellular location">
    <subcellularLocation>
        <location evidence="1">Membrane</location>
        <topology evidence="1">Multi-pass membrane protein</topology>
    </subcellularLocation>
</comment>
<keyword evidence="5 6" id="KW-0472">Membrane</keyword>
<proteinExistence type="inferred from homology"/>
<name>A0A9W4J838_9EURO</name>
<feature type="transmembrane region" description="Helical" evidence="6">
    <location>
        <begin position="175"/>
        <end position="203"/>
    </location>
</feature>
<dbReference type="PANTHER" id="PTHR22950:SF8">
    <property type="entry name" value="AMINO ACID TRANSPORTER (EUROFUNG)"/>
    <property type="match status" value="1"/>
</dbReference>
<feature type="transmembrane region" description="Helical" evidence="6">
    <location>
        <begin position="65"/>
        <end position="85"/>
    </location>
</feature>
<dbReference type="Proteomes" id="UP001152592">
    <property type="component" value="Unassembled WGS sequence"/>
</dbReference>
<gene>
    <name evidence="8" type="ORF">PSALAMII_LOCUS5357</name>
</gene>
<dbReference type="OrthoDB" id="4358740at2759"/>
<sequence length="493" mass="52519">MNTRSKESNRASGQDVEAAEAADMKITRLESPSAISTSHGGILKDSTDIVVVGEAKYHRLGWKRLTLMLIVEAIALGSLSIPSAFATLGMVAGIICCVFIGIIAMYASYVIGQVKLAFPSVRHYGDAGTLLMGRFGYELFFTMFLLQLVFVTGSHCLTGTIAMVQITGTSCPRHFGISLTLVLAGSSICALIFGVVSAIILLLLAIPSSFADITILGYIDFASIIAAIGITIISTGIQATNAPGGLAAVSWSALPKENVTFSEAYVAIGNIVFAYSFATCQFSFMDEMHTPQDFTKSIVSLGLLEIVIYTVTGATLYAFVGSGVQSPALLSAGGLISRVAFGIALPVIFISGSINTIVAGRLILTRAFENSVIRYVNTPRGWFIWLTLISTLTIAAWIIAEAIPFFNDLLSIASALFTSGFSFYIPPIMWFVLIRKGRWCSKKNLPLVVINALVFVFGVAILVCGLYSSIQEIVSLQSTASRSHLAGALAKMG</sequence>
<dbReference type="GO" id="GO:0016020">
    <property type="term" value="C:membrane"/>
    <property type="evidence" value="ECO:0007669"/>
    <property type="project" value="UniProtKB-SubCell"/>
</dbReference>
<reference evidence="8" key="1">
    <citation type="submission" date="2021-07" db="EMBL/GenBank/DDBJ databases">
        <authorList>
            <person name="Branca A.L. A."/>
        </authorList>
    </citation>
    <scope>NUCLEOTIDE SEQUENCE</scope>
</reference>
<evidence type="ECO:0000256" key="4">
    <source>
        <dbReference type="ARBA" id="ARBA00022989"/>
    </source>
</evidence>
<feature type="transmembrane region" description="Helical" evidence="6">
    <location>
        <begin position="91"/>
        <end position="112"/>
    </location>
</feature>
<comment type="caution">
    <text evidence="8">The sequence shown here is derived from an EMBL/GenBank/DDBJ whole genome shotgun (WGS) entry which is preliminary data.</text>
</comment>
<evidence type="ECO:0000256" key="5">
    <source>
        <dbReference type="ARBA" id="ARBA00023136"/>
    </source>
</evidence>
<feature type="transmembrane region" description="Helical" evidence="6">
    <location>
        <begin position="412"/>
        <end position="433"/>
    </location>
</feature>
<dbReference type="EMBL" id="CAJVPD010000233">
    <property type="protein sequence ID" value="CAG8377721.1"/>
    <property type="molecule type" value="Genomic_DNA"/>
</dbReference>
<feature type="transmembrane region" description="Helical" evidence="6">
    <location>
        <begin position="339"/>
        <end position="360"/>
    </location>
</feature>
<feature type="transmembrane region" description="Helical" evidence="6">
    <location>
        <begin position="297"/>
        <end position="319"/>
    </location>
</feature>
<feature type="transmembrane region" description="Helical" evidence="6">
    <location>
        <begin position="215"/>
        <end position="237"/>
    </location>
</feature>
<dbReference type="GO" id="GO:0015179">
    <property type="term" value="F:L-amino acid transmembrane transporter activity"/>
    <property type="evidence" value="ECO:0007669"/>
    <property type="project" value="TreeGrafter"/>
</dbReference>
<feature type="transmembrane region" description="Helical" evidence="6">
    <location>
        <begin position="264"/>
        <end position="285"/>
    </location>
</feature>
<feature type="transmembrane region" description="Helical" evidence="6">
    <location>
        <begin position="139"/>
        <end position="163"/>
    </location>
</feature>
<evidence type="ECO:0000313" key="9">
    <source>
        <dbReference type="Proteomes" id="UP001152592"/>
    </source>
</evidence>
<keyword evidence="3 6" id="KW-0812">Transmembrane</keyword>
<protein>
    <recommendedName>
        <fullName evidence="7">Amino acid transporter transmembrane domain-containing protein</fullName>
    </recommendedName>
</protein>